<name>A0ABD2MGY2_9CUCU</name>
<accession>A0ABD2MGY2</accession>
<dbReference type="EMBL" id="JABFTP020000001">
    <property type="protein sequence ID" value="KAL3265636.1"/>
    <property type="molecule type" value="Genomic_DNA"/>
</dbReference>
<evidence type="ECO:0000313" key="1">
    <source>
        <dbReference type="EMBL" id="KAL3265636.1"/>
    </source>
</evidence>
<reference evidence="1 2" key="1">
    <citation type="journal article" date="2021" name="BMC Biol.">
        <title>Horizontally acquired antibacterial genes associated with adaptive radiation of ladybird beetles.</title>
        <authorList>
            <person name="Li H.S."/>
            <person name="Tang X.F."/>
            <person name="Huang Y.H."/>
            <person name="Xu Z.Y."/>
            <person name="Chen M.L."/>
            <person name="Du X.Y."/>
            <person name="Qiu B.Y."/>
            <person name="Chen P.T."/>
            <person name="Zhang W."/>
            <person name="Slipinski A."/>
            <person name="Escalona H.E."/>
            <person name="Waterhouse R.M."/>
            <person name="Zwick A."/>
            <person name="Pang H."/>
        </authorList>
    </citation>
    <scope>NUCLEOTIDE SEQUENCE [LARGE SCALE GENOMIC DNA]</scope>
    <source>
        <strain evidence="1">SYSU2018</strain>
    </source>
</reference>
<dbReference type="Proteomes" id="UP001516400">
    <property type="component" value="Unassembled WGS sequence"/>
</dbReference>
<dbReference type="AlphaFoldDB" id="A0ABD2MGY2"/>
<comment type="caution">
    <text evidence="1">The sequence shown here is derived from an EMBL/GenBank/DDBJ whole genome shotgun (WGS) entry which is preliminary data.</text>
</comment>
<organism evidence="1 2">
    <name type="scientific">Cryptolaemus montrouzieri</name>
    <dbReference type="NCBI Taxonomy" id="559131"/>
    <lineage>
        <taxon>Eukaryota</taxon>
        <taxon>Metazoa</taxon>
        <taxon>Ecdysozoa</taxon>
        <taxon>Arthropoda</taxon>
        <taxon>Hexapoda</taxon>
        <taxon>Insecta</taxon>
        <taxon>Pterygota</taxon>
        <taxon>Neoptera</taxon>
        <taxon>Endopterygota</taxon>
        <taxon>Coleoptera</taxon>
        <taxon>Polyphaga</taxon>
        <taxon>Cucujiformia</taxon>
        <taxon>Coccinelloidea</taxon>
        <taxon>Coccinellidae</taxon>
        <taxon>Scymninae</taxon>
        <taxon>Scymnini</taxon>
        <taxon>Cryptolaemus</taxon>
    </lineage>
</organism>
<gene>
    <name evidence="1" type="ORF">HHI36_009841</name>
</gene>
<proteinExistence type="predicted"/>
<keyword evidence="2" id="KW-1185">Reference proteome</keyword>
<protein>
    <submittedName>
        <fullName evidence="1">Uncharacterized protein</fullName>
    </submittedName>
</protein>
<evidence type="ECO:0000313" key="2">
    <source>
        <dbReference type="Proteomes" id="UP001516400"/>
    </source>
</evidence>
<feature type="non-terminal residue" evidence="1">
    <location>
        <position position="183"/>
    </location>
</feature>
<sequence length="183" mass="20778">MISNVKEATADKSIERKEEDTNCVKDLLKDFSVDGSNIKVFKMGKQAKGKNRLLNVVSSHPEDVQKVLRSIVNLKNRGDCFGRGIQFEIDGVIVIVTDKHDIVKKFNKYFVNIIDEIVDSTDVGPEYVNPYNSVCEFSEFKLLELSDLAKFIDNLENKRGKEVMDIRFIKSTFGVVGNVLLHF</sequence>